<evidence type="ECO:0000313" key="2">
    <source>
        <dbReference type="EMBL" id="OEG21904.1"/>
    </source>
</evidence>
<organism evidence="2 3">
    <name type="scientific">Enterococcus ureilyticus</name>
    <dbReference type="NCBI Taxonomy" id="1131292"/>
    <lineage>
        <taxon>Bacteria</taxon>
        <taxon>Bacillati</taxon>
        <taxon>Bacillota</taxon>
        <taxon>Bacilli</taxon>
        <taxon>Lactobacillales</taxon>
        <taxon>Enterococcaceae</taxon>
        <taxon>Enterococcus</taxon>
    </lineage>
</organism>
<feature type="region of interest" description="Disordered" evidence="1">
    <location>
        <begin position="53"/>
        <end position="74"/>
    </location>
</feature>
<feature type="region of interest" description="Disordered" evidence="1">
    <location>
        <begin position="1"/>
        <end position="31"/>
    </location>
</feature>
<dbReference type="STRING" id="1131292.BCR24_16285"/>
<protein>
    <submittedName>
        <fullName evidence="2">Uncharacterized protein</fullName>
    </submittedName>
</protein>
<reference evidence="3" key="1">
    <citation type="submission" date="2016-09" db="EMBL/GenBank/DDBJ databases">
        <authorList>
            <person name="Gulvik C.A."/>
        </authorList>
    </citation>
    <scope>NUCLEOTIDE SEQUENCE [LARGE SCALE GENOMIC DNA]</scope>
    <source>
        <strain evidence="3">LMG 26676</strain>
    </source>
</reference>
<dbReference type="Proteomes" id="UP000094469">
    <property type="component" value="Unassembled WGS sequence"/>
</dbReference>
<sequence length="74" mass="8158">MHPGNSAHTDAESIYRVSRKATPVAGKQGSGMEYMDVDGNWWPESKLKEFHKGGNPNPNFNHKAAKDTHIPVGK</sequence>
<evidence type="ECO:0000313" key="3">
    <source>
        <dbReference type="Proteomes" id="UP000094469"/>
    </source>
</evidence>
<proteinExistence type="predicted"/>
<evidence type="ECO:0000256" key="1">
    <source>
        <dbReference type="SAM" id="MobiDB-lite"/>
    </source>
</evidence>
<dbReference type="EMBL" id="MIKC01000035">
    <property type="protein sequence ID" value="OEG21904.1"/>
    <property type="molecule type" value="Genomic_DNA"/>
</dbReference>
<name>A0A1E5HAD6_9ENTE</name>
<accession>A0A1E5HAD6</accession>
<dbReference type="AlphaFoldDB" id="A0A1E5HAD6"/>
<keyword evidence="3" id="KW-1185">Reference proteome</keyword>
<gene>
    <name evidence="2" type="ORF">BCR24_16285</name>
</gene>
<feature type="compositionally biased region" description="Basic and acidic residues" evidence="1">
    <location>
        <begin position="64"/>
        <end position="74"/>
    </location>
</feature>
<comment type="caution">
    <text evidence="2">The sequence shown here is derived from an EMBL/GenBank/DDBJ whole genome shotgun (WGS) entry which is preliminary data.</text>
</comment>